<comment type="caution">
    <text evidence="16">The sequence shown here is derived from an EMBL/GenBank/DDBJ whole genome shotgun (WGS) entry which is preliminary data.</text>
</comment>
<dbReference type="Proteomes" id="UP000241394">
    <property type="component" value="Chromosome LG26"/>
</dbReference>
<dbReference type="Gene3D" id="1.20.120.1750">
    <property type="match status" value="1"/>
</dbReference>
<comment type="function">
    <text evidence="3">Might act as an E3 ubiquitin-protein ligase, or as part of E3 complex, which accepts ubiquitin from specific E2 ubiquitin-conjugating enzymes and then transfers it to substrates.</text>
</comment>
<keyword evidence="11" id="KW-0862">Zinc</keyword>
<dbReference type="FunFam" id="3.30.40.10:FF:000230">
    <property type="entry name" value="RBR-type E3 ubiquitin transferase"/>
    <property type="match status" value="1"/>
</dbReference>
<dbReference type="Gene3D" id="3.30.40.10">
    <property type="entry name" value="Zinc/RING finger domain, C3HC4 (zinc finger)"/>
    <property type="match status" value="1"/>
</dbReference>
<dbReference type="OMA" id="CAKFLTP"/>
<feature type="compositionally biased region" description="Low complexity" evidence="13">
    <location>
        <begin position="51"/>
        <end position="60"/>
    </location>
</feature>
<dbReference type="InterPro" id="IPR002867">
    <property type="entry name" value="IBR_dom"/>
</dbReference>
<dbReference type="EMBL" id="NKQK01000026">
    <property type="protein sequence ID" value="PSR89993.1"/>
    <property type="molecule type" value="Genomic_DNA"/>
</dbReference>
<dbReference type="GO" id="GO:0004523">
    <property type="term" value="F:RNA-DNA hybrid ribonuclease activity"/>
    <property type="evidence" value="ECO:0007669"/>
    <property type="project" value="InterPro"/>
</dbReference>
<comment type="catalytic activity">
    <reaction evidence="1">
        <text>[E2 ubiquitin-conjugating enzyme]-S-ubiquitinyl-L-cysteine + [acceptor protein]-L-lysine = [E2 ubiquitin-conjugating enzyme]-L-cysteine + [acceptor protein]-N(6)-ubiquitinyl-L-lysine.</text>
        <dbReference type="EC" id="2.3.2.31"/>
    </reaction>
</comment>
<dbReference type="GO" id="GO:0003676">
    <property type="term" value="F:nucleic acid binding"/>
    <property type="evidence" value="ECO:0007669"/>
    <property type="project" value="InterPro"/>
</dbReference>
<dbReference type="SUPFAM" id="SSF53098">
    <property type="entry name" value="Ribonuclease H-like"/>
    <property type="match status" value="1"/>
</dbReference>
<dbReference type="UniPathway" id="UPA00143"/>
<comment type="similarity">
    <text evidence="4">Belongs to the RBR family. Ariadne subfamily.</text>
</comment>
<evidence type="ECO:0000313" key="17">
    <source>
        <dbReference type="Proteomes" id="UP000241394"/>
    </source>
</evidence>
<dbReference type="InterPro" id="IPR002156">
    <property type="entry name" value="RNaseH_domain"/>
</dbReference>
<dbReference type="FunFam" id="1.20.120.1750:FF:000019">
    <property type="entry name" value="RBR-type E3 ubiquitin transferase"/>
    <property type="match status" value="1"/>
</dbReference>
<keyword evidence="9 12" id="KW-0863">Zinc-finger</keyword>
<dbReference type="PROSITE" id="PS00518">
    <property type="entry name" value="ZF_RING_1"/>
    <property type="match status" value="1"/>
</dbReference>
<evidence type="ECO:0000256" key="1">
    <source>
        <dbReference type="ARBA" id="ARBA00001798"/>
    </source>
</evidence>
<dbReference type="PANTHER" id="PTHR11685">
    <property type="entry name" value="RBR FAMILY RING FINGER AND IBR DOMAIN-CONTAINING"/>
    <property type="match status" value="1"/>
</dbReference>
<evidence type="ECO:0000256" key="5">
    <source>
        <dbReference type="ARBA" id="ARBA00012251"/>
    </source>
</evidence>
<evidence type="ECO:0000259" key="15">
    <source>
        <dbReference type="PROSITE" id="PS51873"/>
    </source>
</evidence>
<dbReference type="AlphaFoldDB" id="A0A2R6PF26"/>
<dbReference type="Gramene" id="PSR89993">
    <property type="protein sequence ID" value="PSR89993"/>
    <property type="gene ID" value="CEY00_Acc30190"/>
</dbReference>
<reference evidence="17" key="2">
    <citation type="journal article" date="2018" name="BMC Genomics">
        <title>A manually annotated Actinidia chinensis var. chinensis (kiwifruit) genome highlights the challenges associated with draft genomes and gene prediction in plants.</title>
        <authorList>
            <person name="Pilkington S.M."/>
            <person name="Crowhurst R."/>
            <person name="Hilario E."/>
            <person name="Nardozza S."/>
            <person name="Fraser L."/>
            <person name="Peng Y."/>
            <person name="Gunaseelan K."/>
            <person name="Simpson R."/>
            <person name="Tahir J."/>
            <person name="Deroles S.C."/>
            <person name="Templeton K."/>
            <person name="Luo Z."/>
            <person name="Davy M."/>
            <person name="Cheng C."/>
            <person name="McNeilage M."/>
            <person name="Scaglione D."/>
            <person name="Liu Y."/>
            <person name="Zhang Q."/>
            <person name="Datson P."/>
            <person name="De Silva N."/>
            <person name="Gardiner S.E."/>
            <person name="Bassett H."/>
            <person name="Chagne D."/>
            <person name="McCallum J."/>
            <person name="Dzierzon H."/>
            <person name="Deng C."/>
            <person name="Wang Y.Y."/>
            <person name="Barron L."/>
            <person name="Manako K."/>
            <person name="Bowen J."/>
            <person name="Foster T.M."/>
            <person name="Erridge Z.A."/>
            <person name="Tiffin H."/>
            <person name="Waite C.N."/>
            <person name="Davies K.M."/>
            <person name="Grierson E.P."/>
            <person name="Laing W.A."/>
            <person name="Kirk R."/>
            <person name="Chen X."/>
            <person name="Wood M."/>
            <person name="Montefiori M."/>
            <person name="Brummell D.A."/>
            <person name="Schwinn K.E."/>
            <person name="Catanach A."/>
            <person name="Fullerton C."/>
            <person name="Li D."/>
            <person name="Meiyalaghan S."/>
            <person name="Nieuwenhuizen N."/>
            <person name="Read N."/>
            <person name="Prakash R."/>
            <person name="Hunter D."/>
            <person name="Zhang H."/>
            <person name="McKenzie M."/>
            <person name="Knabel M."/>
            <person name="Harris A."/>
            <person name="Allan A.C."/>
            <person name="Gleave A."/>
            <person name="Chen A."/>
            <person name="Janssen B.J."/>
            <person name="Plunkett B."/>
            <person name="Ampomah-Dwamena C."/>
            <person name="Voogd C."/>
            <person name="Leif D."/>
            <person name="Lafferty D."/>
            <person name="Souleyre E.J.F."/>
            <person name="Varkonyi-Gasic E."/>
            <person name="Gambi F."/>
            <person name="Hanley J."/>
            <person name="Yao J.L."/>
            <person name="Cheung J."/>
            <person name="David K.M."/>
            <person name="Warren B."/>
            <person name="Marsh K."/>
            <person name="Snowden K.C."/>
            <person name="Lin-Wang K."/>
            <person name="Brian L."/>
            <person name="Martinez-Sanchez M."/>
            <person name="Wang M."/>
            <person name="Ileperuma N."/>
            <person name="Macnee N."/>
            <person name="Campin R."/>
            <person name="McAtee P."/>
            <person name="Drummond R.S.M."/>
            <person name="Espley R.V."/>
            <person name="Ireland H.S."/>
            <person name="Wu R."/>
            <person name="Atkinson R.G."/>
            <person name="Karunairetnam S."/>
            <person name="Bulley S."/>
            <person name="Chunkath S."/>
            <person name="Hanley Z."/>
            <person name="Storey R."/>
            <person name="Thrimawithana A.H."/>
            <person name="Thomson S."/>
            <person name="David C."/>
            <person name="Testolin R."/>
            <person name="Huang H."/>
            <person name="Hellens R.P."/>
            <person name="Schaffer R.J."/>
        </authorList>
    </citation>
    <scope>NUCLEOTIDE SEQUENCE [LARGE SCALE GENOMIC DNA]</scope>
    <source>
        <strain evidence="17">cv. Red5</strain>
    </source>
</reference>
<organism evidence="16 17">
    <name type="scientific">Actinidia chinensis var. chinensis</name>
    <name type="common">Chinese soft-hair kiwi</name>
    <dbReference type="NCBI Taxonomy" id="1590841"/>
    <lineage>
        <taxon>Eukaryota</taxon>
        <taxon>Viridiplantae</taxon>
        <taxon>Streptophyta</taxon>
        <taxon>Embryophyta</taxon>
        <taxon>Tracheophyta</taxon>
        <taxon>Spermatophyta</taxon>
        <taxon>Magnoliopsida</taxon>
        <taxon>eudicotyledons</taxon>
        <taxon>Gunneridae</taxon>
        <taxon>Pentapetalae</taxon>
        <taxon>asterids</taxon>
        <taxon>Ericales</taxon>
        <taxon>Actinidiaceae</taxon>
        <taxon>Actinidia</taxon>
    </lineage>
</organism>
<evidence type="ECO:0000256" key="13">
    <source>
        <dbReference type="SAM" id="MobiDB-lite"/>
    </source>
</evidence>
<evidence type="ECO:0000256" key="9">
    <source>
        <dbReference type="ARBA" id="ARBA00022771"/>
    </source>
</evidence>
<feature type="domain" description="RING-type" evidence="15">
    <location>
        <begin position="302"/>
        <end position="520"/>
    </location>
</feature>
<proteinExistence type="inferred from homology"/>
<keyword evidence="10" id="KW-0833">Ubl conjugation pathway</keyword>
<evidence type="ECO:0000256" key="8">
    <source>
        <dbReference type="ARBA" id="ARBA00022737"/>
    </source>
</evidence>
<dbReference type="InterPro" id="IPR017907">
    <property type="entry name" value="Znf_RING_CS"/>
</dbReference>
<evidence type="ECO:0000256" key="10">
    <source>
        <dbReference type="ARBA" id="ARBA00022786"/>
    </source>
</evidence>
<dbReference type="InterPro" id="IPR001841">
    <property type="entry name" value="Znf_RING"/>
</dbReference>
<keyword evidence="17" id="KW-1185">Reference proteome</keyword>
<dbReference type="GO" id="GO:0008270">
    <property type="term" value="F:zinc ion binding"/>
    <property type="evidence" value="ECO:0007669"/>
    <property type="project" value="UniProtKB-KW"/>
</dbReference>
<dbReference type="InterPro" id="IPR044066">
    <property type="entry name" value="TRIAD_supradom"/>
</dbReference>
<accession>A0A2R6PF26</accession>
<evidence type="ECO:0000256" key="4">
    <source>
        <dbReference type="ARBA" id="ARBA00005884"/>
    </source>
</evidence>
<dbReference type="GO" id="GO:0061630">
    <property type="term" value="F:ubiquitin protein ligase activity"/>
    <property type="evidence" value="ECO:0007669"/>
    <property type="project" value="UniProtKB-EC"/>
</dbReference>
<feature type="domain" description="RING-type" evidence="14">
    <location>
        <begin position="306"/>
        <end position="350"/>
    </location>
</feature>
<dbReference type="SMART" id="SM00647">
    <property type="entry name" value="IBR"/>
    <property type="match status" value="2"/>
</dbReference>
<gene>
    <name evidence="16" type="ORF">CEY00_Acc30190</name>
</gene>
<dbReference type="Pfam" id="PF01485">
    <property type="entry name" value="IBR"/>
    <property type="match status" value="2"/>
</dbReference>
<dbReference type="OrthoDB" id="9977870at2759"/>
<reference evidence="16 17" key="1">
    <citation type="submission" date="2017-07" db="EMBL/GenBank/DDBJ databases">
        <title>An improved, manually edited Actinidia chinensis var. chinensis (kiwifruit) genome highlights the challenges associated with draft genomes and gene prediction in plants.</title>
        <authorList>
            <person name="Pilkington S."/>
            <person name="Crowhurst R."/>
            <person name="Hilario E."/>
            <person name="Nardozza S."/>
            <person name="Fraser L."/>
            <person name="Peng Y."/>
            <person name="Gunaseelan K."/>
            <person name="Simpson R."/>
            <person name="Tahir J."/>
            <person name="Deroles S."/>
            <person name="Templeton K."/>
            <person name="Luo Z."/>
            <person name="Davy M."/>
            <person name="Cheng C."/>
            <person name="Mcneilage M."/>
            <person name="Scaglione D."/>
            <person name="Liu Y."/>
            <person name="Zhang Q."/>
            <person name="Datson P."/>
            <person name="De Silva N."/>
            <person name="Gardiner S."/>
            <person name="Bassett H."/>
            <person name="Chagne D."/>
            <person name="Mccallum J."/>
            <person name="Dzierzon H."/>
            <person name="Deng C."/>
            <person name="Wang Y.-Y."/>
            <person name="Barron N."/>
            <person name="Manako K."/>
            <person name="Bowen J."/>
            <person name="Foster T."/>
            <person name="Erridge Z."/>
            <person name="Tiffin H."/>
            <person name="Waite C."/>
            <person name="Davies K."/>
            <person name="Grierson E."/>
            <person name="Laing W."/>
            <person name="Kirk R."/>
            <person name="Chen X."/>
            <person name="Wood M."/>
            <person name="Montefiori M."/>
            <person name="Brummell D."/>
            <person name="Schwinn K."/>
            <person name="Catanach A."/>
            <person name="Fullerton C."/>
            <person name="Li D."/>
            <person name="Meiyalaghan S."/>
            <person name="Nieuwenhuizen N."/>
            <person name="Read N."/>
            <person name="Prakash R."/>
            <person name="Hunter D."/>
            <person name="Zhang H."/>
            <person name="Mckenzie M."/>
            <person name="Knabel M."/>
            <person name="Harris A."/>
            <person name="Allan A."/>
            <person name="Chen A."/>
            <person name="Janssen B."/>
            <person name="Plunkett B."/>
            <person name="Dwamena C."/>
            <person name="Voogd C."/>
            <person name="Leif D."/>
            <person name="Lafferty D."/>
            <person name="Souleyre E."/>
            <person name="Varkonyi-Gasic E."/>
            <person name="Gambi F."/>
            <person name="Hanley J."/>
            <person name="Yao J.-L."/>
            <person name="Cheung J."/>
            <person name="David K."/>
            <person name="Warren B."/>
            <person name="Marsh K."/>
            <person name="Snowden K."/>
            <person name="Lin-Wang K."/>
            <person name="Brian L."/>
            <person name="Martinez-Sanchez M."/>
            <person name="Wang M."/>
            <person name="Ileperuma N."/>
            <person name="Macnee N."/>
            <person name="Campin R."/>
            <person name="Mcatee P."/>
            <person name="Drummond R."/>
            <person name="Espley R."/>
            <person name="Ireland H."/>
            <person name="Wu R."/>
            <person name="Atkinson R."/>
            <person name="Karunairetnam S."/>
            <person name="Bulley S."/>
            <person name="Chunkath S."/>
            <person name="Hanley Z."/>
            <person name="Storey R."/>
            <person name="Thrimawithana A."/>
            <person name="Thomson S."/>
            <person name="David C."/>
            <person name="Testolin R."/>
        </authorList>
    </citation>
    <scope>NUCLEOTIDE SEQUENCE [LARGE SCALE GENOMIC DNA]</scope>
    <source>
        <strain evidence="17">cv. Red5</strain>
        <tissue evidence="16">Young leaf</tissue>
    </source>
</reference>
<dbReference type="FunCoup" id="A0A2R6PF26">
    <property type="interactions" value="1045"/>
</dbReference>
<dbReference type="FunFam" id="3.30.420.10:FF:000076">
    <property type="entry name" value="RBR-type E3 ubiquitin transferase"/>
    <property type="match status" value="1"/>
</dbReference>
<evidence type="ECO:0000313" key="16">
    <source>
        <dbReference type="EMBL" id="PSR89993.1"/>
    </source>
</evidence>
<dbReference type="InterPro" id="IPR031127">
    <property type="entry name" value="E3_UB_ligase_RBR"/>
</dbReference>
<evidence type="ECO:0000256" key="3">
    <source>
        <dbReference type="ARBA" id="ARBA00003976"/>
    </source>
</evidence>
<dbReference type="InterPro" id="IPR013083">
    <property type="entry name" value="Znf_RING/FYVE/PHD"/>
</dbReference>
<protein>
    <recommendedName>
        <fullName evidence="5">RBR-type E3 ubiquitin transferase</fullName>
        <ecNumber evidence="5">2.3.2.31</ecNumber>
    </recommendedName>
</protein>
<sequence length="560" mass="63603">MSTNAPAEPDDDLQAIAAAQRRELEAAQAFESDLDLAFRLQMEEAITASLSLHPAPSSSSTPPPPIPQNEDAFNFSTFQATEIAKLEQYCADLRLSESEAKRIRDDLHRRVHDRDVAHEINGMSEDEWEECGDDFERPFGEGSSNRGSNETFRVYFKGLVSEARVGNSKGALAGIGVAICDSRDELIFQLKKPLLGIGNSRRAAEAKALIEGLNAAIALDLKRVVFYCDYFTIYQLVTGRWLAKQRKIATLINQVTLLRKKFLYSASSFVSRNDIKFAFKLAREAIVSQTERASDSISAKNIYENCVICVEDRDVSQMFSVDGCLHRYCFSCMKQHVEVKLLHGMVPKCPHEGCNSDLEIDSCRKFLTLKLVAIMYQRMKEDSIPVTEKVYCPYPKCSALMSKVEVLEHSKKMFVIVEPSGLRKCTKCGGLFCINCKVPWHKKMSCLSYKRENPTPLAEDAKLKTLADRNLWRQCVKCNHMIELAAGCYHMTCRCGYEFCYTCGAEWKNKKATCTCPLWDEDYILDDEDEDEDEEEDDDDDDDEDVDDYDEFDSDEDDYY</sequence>
<dbReference type="EC" id="2.3.2.31" evidence="5"/>
<feature type="region of interest" description="Disordered" evidence="13">
    <location>
        <begin position="51"/>
        <end position="72"/>
    </location>
</feature>
<evidence type="ECO:0000256" key="6">
    <source>
        <dbReference type="ARBA" id="ARBA00022679"/>
    </source>
</evidence>
<comment type="cofactor">
    <cofactor evidence="2">
        <name>Zn(2+)</name>
        <dbReference type="ChEBI" id="CHEBI:29105"/>
    </cofactor>
</comment>
<evidence type="ECO:0000256" key="12">
    <source>
        <dbReference type="PROSITE-ProRule" id="PRU00175"/>
    </source>
</evidence>
<keyword evidence="6" id="KW-0808">Transferase</keyword>
<dbReference type="CDD" id="cd22582">
    <property type="entry name" value="BRcat_RBR_unk"/>
    <property type="match status" value="1"/>
</dbReference>
<dbReference type="GO" id="GO:0016567">
    <property type="term" value="P:protein ubiquitination"/>
    <property type="evidence" value="ECO:0007669"/>
    <property type="project" value="UniProtKB-UniPathway"/>
</dbReference>
<dbReference type="PROSITE" id="PS50089">
    <property type="entry name" value="ZF_RING_2"/>
    <property type="match status" value="1"/>
</dbReference>
<keyword evidence="8" id="KW-0677">Repeat</keyword>
<dbReference type="InterPro" id="IPR036397">
    <property type="entry name" value="RNaseH_sf"/>
</dbReference>
<evidence type="ECO:0000256" key="11">
    <source>
        <dbReference type="ARBA" id="ARBA00022833"/>
    </source>
</evidence>
<dbReference type="Pfam" id="PF13456">
    <property type="entry name" value="RVT_3"/>
    <property type="match status" value="1"/>
</dbReference>
<dbReference type="PROSITE" id="PS51873">
    <property type="entry name" value="TRIAD"/>
    <property type="match status" value="1"/>
</dbReference>
<keyword evidence="7" id="KW-0479">Metal-binding</keyword>
<dbReference type="Gene3D" id="3.30.420.10">
    <property type="entry name" value="Ribonuclease H-like superfamily/Ribonuclease H"/>
    <property type="match status" value="1"/>
</dbReference>
<dbReference type="SUPFAM" id="SSF57850">
    <property type="entry name" value="RING/U-box"/>
    <property type="match status" value="2"/>
</dbReference>
<evidence type="ECO:0000256" key="2">
    <source>
        <dbReference type="ARBA" id="ARBA00001947"/>
    </source>
</evidence>
<dbReference type="InParanoid" id="A0A2R6PF26"/>
<dbReference type="STRING" id="1590841.A0A2R6PF26"/>
<evidence type="ECO:0000259" key="14">
    <source>
        <dbReference type="PROSITE" id="PS50089"/>
    </source>
</evidence>
<dbReference type="InterPro" id="IPR012337">
    <property type="entry name" value="RNaseH-like_sf"/>
</dbReference>
<evidence type="ECO:0000256" key="7">
    <source>
        <dbReference type="ARBA" id="ARBA00022723"/>
    </source>
</evidence>
<dbReference type="CDD" id="cd22584">
    <property type="entry name" value="Rcat_RBR_unk"/>
    <property type="match status" value="1"/>
</dbReference>
<feature type="region of interest" description="Disordered" evidence="13">
    <location>
        <begin position="527"/>
        <end position="560"/>
    </location>
</feature>
<name>A0A2R6PF26_ACTCC</name>